<keyword evidence="2" id="KW-1185">Reference proteome</keyword>
<dbReference type="AlphaFoldDB" id="A0AAV1K151"/>
<accession>A0AAV1K151</accession>
<dbReference type="EMBL" id="CAVLEF010000265">
    <property type="protein sequence ID" value="CAK1554122.1"/>
    <property type="molecule type" value="Genomic_DNA"/>
</dbReference>
<organism evidence="1 2">
    <name type="scientific">Leptosia nina</name>
    <dbReference type="NCBI Taxonomy" id="320188"/>
    <lineage>
        <taxon>Eukaryota</taxon>
        <taxon>Metazoa</taxon>
        <taxon>Ecdysozoa</taxon>
        <taxon>Arthropoda</taxon>
        <taxon>Hexapoda</taxon>
        <taxon>Insecta</taxon>
        <taxon>Pterygota</taxon>
        <taxon>Neoptera</taxon>
        <taxon>Endopterygota</taxon>
        <taxon>Lepidoptera</taxon>
        <taxon>Glossata</taxon>
        <taxon>Ditrysia</taxon>
        <taxon>Papilionoidea</taxon>
        <taxon>Pieridae</taxon>
        <taxon>Pierinae</taxon>
        <taxon>Leptosia</taxon>
    </lineage>
</organism>
<evidence type="ECO:0000313" key="2">
    <source>
        <dbReference type="Proteomes" id="UP001497472"/>
    </source>
</evidence>
<evidence type="ECO:0000313" key="1">
    <source>
        <dbReference type="EMBL" id="CAK1554122.1"/>
    </source>
</evidence>
<gene>
    <name evidence="1" type="ORF">LNINA_LOCUS13058</name>
</gene>
<protein>
    <submittedName>
        <fullName evidence="1">Uncharacterized protein</fullName>
    </submittedName>
</protein>
<dbReference type="Proteomes" id="UP001497472">
    <property type="component" value="Unassembled WGS sequence"/>
</dbReference>
<proteinExistence type="predicted"/>
<reference evidence="1 2" key="1">
    <citation type="submission" date="2023-11" db="EMBL/GenBank/DDBJ databases">
        <authorList>
            <person name="Okamura Y."/>
        </authorList>
    </citation>
    <scope>NUCLEOTIDE SEQUENCE [LARGE SCALE GENOMIC DNA]</scope>
</reference>
<name>A0AAV1K151_9NEOP</name>
<comment type="caution">
    <text evidence="1">The sequence shown here is derived from an EMBL/GenBank/DDBJ whole genome shotgun (WGS) entry which is preliminary data.</text>
</comment>
<sequence>MNLRLCKFLAMPTFEMSATKQMYERGAVYTERGILHYVGVPDEGSRKGEIVEDRGSAGRRAPGIAVKTYELQML</sequence>